<feature type="compositionally biased region" description="Polar residues" evidence="1">
    <location>
        <begin position="408"/>
        <end position="438"/>
    </location>
</feature>
<reference evidence="2 3" key="1">
    <citation type="submission" date="2018-07" db="EMBL/GenBank/DDBJ databases">
        <title>Section-level genome sequencing of Aspergillus section Nigri to investigate inter- and intra-species variation.</title>
        <authorList>
            <consortium name="DOE Joint Genome Institute"/>
            <person name="Vesth T.C."/>
            <person name="Nybo J.L."/>
            <person name="Theobald S."/>
            <person name="Frisvad J.C."/>
            <person name="Larsen T.O."/>
            <person name="Nielsen K.F."/>
            <person name="Hoof J.B."/>
            <person name="Brandl J."/>
            <person name="Salamov A."/>
            <person name="Riley R."/>
            <person name="Gladden J.M."/>
            <person name="Phatale P."/>
            <person name="Nielsen M.T."/>
            <person name="Lyhne E.K."/>
            <person name="Kogle M.E."/>
            <person name="Strasser K."/>
            <person name="McDonnell E."/>
            <person name="Barry K."/>
            <person name="Clum A."/>
            <person name="Chen C."/>
            <person name="Nolan M."/>
            <person name="Sandor L."/>
            <person name="Kuo A."/>
            <person name="Lipzen A."/>
            <person name="Hainaut M."/>
            <person name="Drula E."/>
            <person name="Tsang A."/>
            <person name="Magnuson J.K."/>
            <person name="Henrissat B."/>
            <person name="Wiebenga A."/>
            <person name="Simmons B.A."/>
            <person name="Makela M.R."/>
            <person name="De vries R.P."/>
            <person name="Grigoriev I.V."/>
            <person name="Mortensen U.H."/>
            <person name="Baker S.E."/>
            <person name="Andersen M.R."/>
        </authorList>
    </citation>
    <scope>NUCLEOTIDE SEQUENCE [LARGE SCALE GENOMIC DNA]</scope>
    <source>
        <strain evidence="2 3">ATCC 13496</strain>
    </source>
</reference>
<gene>
    <name evidence="2" type="ORF">M747DRAFT_244841</name>
</gene>
<accession>A0A370BQL6</accession>
<feature type="compositionally biased region" description="Basic and acidic residues" evidence="1">
    <location>
        <begin position="117"/>
        <end position="127"/>
    </location>
</feature>
<feature type="region of interest" description="Disordered" evidence="1">
    <location>
        <begin position="295"/>
        <end position="320"/>
    </location>
</feature>
<feature type="region of interest" description="Disordered" evidence="1">
    <location>
        <begin position="465"/>
        <end position="539"/>
    </location>
</feature>
<proteinExistence type="predicted"/>
<feature type="compositionally biased region" description="Polar residues" evidence="1">
    <location>
        <begin position="298"/>
        <end position="318"/>
    </location>
</feature>
<feature type="region of interest" description="Disordered" evidence="1">
    <location>
        <begin position="208"/>
        <end position="244"/>
    </location>
</feature>
<evidence type="ECO:0000313" key="2">
    <source>
        <dbReference type="EMBL" id="RDH16490.1"/>
    </source>
</evidence>
<dbReference type="EMBL" id="KZ851938">
    <property type="protein sequence ID" value="RDH16490.1"/>
    <property type="molecule type" value="Genomic_DNA"/>
</dbReference>
<dbReference type="VEuPathDB" id="FungiDB:M747DRAFT_244841"/>
<feature type="region of interest" description="Disordered" evidence="1">
    <location>
        <begin position="358"/>
        <end position="438"/>
    </location>
</feature>
<dbReference type="AlphaFoldDB" id="A0A370BQL6"/>
<organism evidence="2 3">
    <name type="scientific">Aspergillus niger ATCC 13496</name>
    <dbReference type="NCBI Taxonomy" id="1353008"/>
    <lineage>
        <taxon>Eukaryota</taxon>
        <taxon>Fungi</taxon>
        <taxon>Dikarya</taxon>
        <taxon>Ascomycota</taxon>
        <taxon>Pezizomycotina</taxon>
        <taxon>Eurotiomycetes</taxon>
        <taxon>Eurotiomycetidae</taxon>
        <taxon>Eurotiales</taxon>
        <taxon>Aspergillaceae</taxon>
        <taxon>Aspergillus</taxon>
        <taxon>Aspergillus subgen. Circumdati</taxon>
    </lineage>
</organism>
<evidence type="ECO:0000256" key="1">
    <source>
        <dbReference type="SAM" id="MobiDB-lite"/>
    </source>
</evidence>
<feature type="region of interest" description="Disordered" evidence="1">
    <location>
        <begin position="1"/>
        <end position="173"/>
    </location>
</feature>
<feature type="compositionally biased region" description="Low complexity" evidence="1">
    <location>
        <begin position="225"/>
        <end position="242"/>
    </location>
</feature>
<sequence>MPSFLPLWNSKTEGTPYNPGTNSPTANAPTEGQCTTEENGSPENQPPPGHDFGSDGSQPLVDIEGEAPPRATGTDDISGPLPSITDDGAAAEPRDAGQWPLTTSLIDALPEVQSESPAKEHTSDLGRTRSQVPTSVLSVSSEPSRPSLIHTAPRIPYAGPGRPEGPGLFGSSMREDSFYSQQFLTNNVQAAQQNQIRHRRGAAVHNVDAGNLFGRPRPQLERTDSSALLSSESSTLSDSLSENGATTQTRVAEGGDASSLQGPQYESSEVLASGASSIYTATPLLELDDTHVREHEAGNTSSSQAGQFCSTKPRTTGATRAEDQSALLDAVFKAKSTWPAFESTPAYSNDLGSLSLPAGLSQSERVPGAYPSANNQNSEEERGSLEEETATKAPESAAKQQDMEASPLTPSHNQATSNPSESSPNAWYSETEEGSNPYSFTVTWYAPESELDSGSQYFDTHSTLARSLPQSDPGTHAPLLGTAALSQSSPPRPGSPDCEETAEGASESLSSKLDKGKSTVAVRDDDELSIDASDPAESHRDKVTLTNKAYVEDDAPSVIDESDVWSVGEDEDGMIFHPREPIDRVELLQRYERGTIGISPDLRMLMRSVTSFIVGSLRTIWSRFMPDKLRCFGHYDPGEERHHTDHPAMHNWSILCEDIYYNLNMIMAYVSESSNFLRPIFSGRIRGLRVWLLIFVLPGMPVVFSDSNGKRTRLPEPRLVKHCVNILIFICKTVTAVTDVIMGGY</sequence>
<dbReference type="Proteomes" id="UP000253845">
    <property type="component" value="Unassembled WGS sequence"/>
</dbReference>
<feature type="compositionally biased region" description="Polar residues" evidence="1">
    <location>
        <begin position="128"/>
        <end position="144"/>
    </location>
</feature>
<evidence type="ECO:0000313" key="3">
    <source>
        <dbReference type="Proteomes" id="UP000253845"/>
    </source>
</evidence>
<feature type="compositionally biased region" description="Polar residues" evidence="1">
    <location>
        <begin position="9"/>
        <end position="43"/>
    </location>
</feature>
<protein>
    <submittedName>
        <fullName evidence="2">Uncharacterized protein</fullName>
    </submittedName>
</protein>
<name>A0A370BQL6_ASPNG</name>